<dbReference type="InterPro" id="IPR046945">
    <property type="entry name" value="RHMD-like"/>
</dbReference>
<evidence type="ECO:0000259" key="4">
    <source>
        <dbReference type="SMART" id="SM00922"/>
    </source>
</evidence>
<gene>
    <name evidence="5" type="ORF">G3T36_05970</name>
</gene>
<dbReference type="GO" id="GO:0000287">
    <property type="term" value="F:magnesium ion binding"/>
    <property type="evidence" value="ECO:0007669"/>
    <property type="project" value="TreeGrafter"/>
</dbReference>
<dbReference type="AlphaFoldDB" id="A0A6L9XVK4"/>
<organism evidence="5 6">
    <name type="scientific">Leifsonia tongyongensis</name>
    <dbReference type="NCBI Taxonomy" id="1268043"/>
    <lineage>
        <taxon>Bacteria</taxon>
        <taxon>Bacillati</taxon>
        <taxon>Actinomycetota</taxon>
        <taxon>Actinomycetes</taxon>
        <taxon>Micrococcales</taxon>
        <taxon>Microbacteriaceae</taxon>
        <taxon>Leifsonia</taxon>
    </lineage>
</organism>
<dbReference type="InterPro" id="IPR013341">
    <property type="entry name" value="Mandelate_racemase_N_dom"/>
</dbReference>
<dbReference type="RefSeq" id="WP_163288630.1">
    <property type="nucleotide sequence ID" value="NZ_JAAGWY010000001.1"/>
</dbReference>
<keyword evidence="3" id="KW-0460">Magnesium</keyword>
<dbReference type="Pfam" id="PF13378">
    <property type="entry name" value="MR_MLE_C"/>
    <property type="match status" value="1"/>
</dbReference>
<evidence type="ECO:0000256" key="3">
    <source>
        <dbReference type="ARBA" id="ARBA00022842"/>
    </source>
</evidence>
<dbReference type="PANTHER" id="PTHR13794:SF58">
    <property type="entry name" value="MITOCHONDRIAL ENOLASE SUPERFAMILY MEMBER 1"/>
    <property type="match status" value="1"/>
</dbReference>
<dbReference type="InterPro" id="IPR036849">
    <property type="entry name" value="Enolase-like_C_sf"/>
</dbReference>
<dbReference type="Proteomes" id="UP000474967">
    <property type="component" value="Unassembled WGS sequence"/>
</dbReference>
<dbReference type="SFLD" id="SFLDS00001">
    <property type="entry name" value="Enolase"/>
    <property type="match status" value="1"/>
</dbReference>
<dbReference type="SMART" id="SM00922">
    <property type="entry name" value="MR_MLE"/>
    <property type="match status" value="1"/>
</dbReference>
<dbReference type="Gene3D" id="3.30.390.10">
    <property type="entry name" value="Enolase-like, N-terminal domain"/>
    <property type="match status" value="1"/>
</dbReference>
<dbReference type="GO" id="GO:0016836">
    <property type="term" value="F:hydro-lyase activity"/>
    <property type="evidence" value="ECO:0007669"/>
    <property type="project" value="TreeGrafter"/>
</dbReference>
<dbReference type="Pfam" id="PF02746">
    <property type="entry name" value="MR_MLE_N"/>
    <property type="match status" value="1"/>
</dbReference>
<keyword evidence="6" id="KW-1185">Reference proteome</keyword>
<name>A0A6L9XVK4_9MICO</name>
<protein>
    <submittedName>
        <fullName evidence="5">Racemase</fullName>
    </submittedName>
</protein>
<dbReference type="Gene3D" id="3.20.20.120">
    <property type="entry name" value="Enolase-like C-terminal domain"/>
    <property type="match status" value="1"/>
</dbReference>
<comment type="caution">
    <text evidence="5">The sequence shown here is derived from an EMBL/GenBank/DDBJ whole genome shotgun (WGS) entry which is preliminary data.</text>
</comment>
<accession>A0A6L9XVK4</accession>
<dbReference type="SUPFAM" id="SSF54826">
    <property type="entry name" value="Enolase N-terminal domain-like"/>
    <property type="match status" value="1"/>
</dbReference>
<evidence type="ECO:0000256" key="1">
    <source>
        <dbReference type="ARBA" id="ARBA00001946"/>
    </source>
</evidence>
<proteinExistence type="predicted"/>
<dbReference type="InterPro" id="IPR029017">
    <property type="entry name" value="Enolase-like_N"/>
</dbReference>
<evidence type="ECO:0000256" key="2">
    <source>
        <dbReference type="ARBA" id="ARBA00022723"/>
    </source>
</evidence>
<comment type="cofactor">
    <cofactor evidence="1">
        <name>Mg(2+)</name>
        <dbReference type="ChEBI" id="CHEBI:18420"/>
    </cofactor>
</comment>
<keyword evidence="2" id="KW-0479">Metal-binding</keyword>
<reference evidence="5 6" key="1">
    <citation type="journal article" date="2014" name="J. Microbiol.">
        <title>Diaminobutyricibacter tongyongensis gen. nov., sp. nov. and Homoserinibacter gongjuensis gen. nov., sp. nov. belong to the family Microbacteriaceae.</title>
        <authorList>
            <person name="Kim S.J."/>
            <person name="Ahn J.H."/>
            <person name="Weon H.Y."/>
            <person name="Hamada M."/>
            <person name="Suzuki K."/>
            <person name="Kwon S.W."/>
        </authorList>
    </citation>
    <scope>NUCLEOTIDE SEQUENCE [LARGE SCALE GENOMIC DNA]</scope>
    <source>
        <strain evidence="5 6">NBRC 108724</strain>
    </source>
</reference>
<evidence type="ECO:0000313" key="5">
    <source>
        <dbReference type="EMBL" id="NEN05413.1"/>
    </source>
</evidence>
<dbReference type="InterPro" id="IPR013342">
    <property type="entry name" value="Mandelate_racemase_C"/>
</dbReference>
<dbReference type="InterPro" id="IPR029065">
    <property type="entry name" value="Enolase_C-like"/>
</dbReference>
<evidence type="ECO:0000313" key="6">
    <source>
        <dbReference type="Proteomes" id="UP000474967"/>
    </source>
</evidence>
<feature type="domain" description="Mandelate racemase/muconate lactonizing enzyme C-terminal" evidence="4">
    <location>
        <begin position="148"/>
        <end position="244"/>
    </location>
</feature>
<dbReference type="SUPFAM" id="SSF51604">
    <property type="entry name" value="Enolase C-terminal domain-like"/>
    <property type="match status" value="1"/>
</dbReference>
<dbReference type="GO" id="GO:0016052">
    <property type="term" value="P:carbohydrate catabolic process"/>
    <property type="evidence" value="ECO:0007669"/>
    <property type="project" value="TreeGrafter"/>
</dbReference>
<sequence>MSGAGGDTIVDVDVVLVAQPPASPPFVWRQGLPGSDRGESIGGWLVITTESGLRGYAHCTRGVILKDLVERRLRAELVGADALAREWLWHRMWELDRIEEFPIYVLGLADIALWDIAAKRAELPLHRLLGSYRDALPAYASTTTFRDIPEYLDVADQCLELGYHAIKLHAWGDAKRDAELSQALRDHVGPDVDLMYDGSAGFDLHDSVYLGRALSEAGYRWYEEPMREFSITAYKRLAEQVDIPLLVAETSDGVHMNTADFIASGCAGAVRTGAHLKGGVTGALRIAHLAEAFNLRAEIHAGGPVNVQLAMSIPNTTYFESLVTQNPVVREASVDVDGFVRAGDAIGVGWEATWGGAGAPDQN</sequence>
<dbReference type="EMBL" id="JAAGWY010000001">
    <property type="protein sequence ID" value="NEN05413.1"/>
    <property type="molecule type" value="Genomic_DNA"/>
</dbReference>
<dbReference type="PANTHER" id="PTHR13794">
    <property type="entry name" value="ENOLASE SUPERFAMILY, MANDELATE RACEMASE"/>
    <property type="match status" value="1"/>
</dbReference>